<reference evidence="2" key="1">
    <citation type="journal article" date="2019" name="Int. J. Syst. Evol. Microbiol.">
        <title>The Global Catalogue of Microorganisms (GCM) 10K type strain sequencing project: providing services to taxonomists for standard genome sequencing and annotation.</title>
        <authorList>
            <consortium name="The Broad Institute Genomics Platform"/>
            <consortium name="The Broad Institute Genome Sequencing Center for Infectious Disease"/>
            <person name="Wu L."/>
            <person name="Ma J."/>
        </authorList>
    </citation>
    <scope>NUCLEOTIDE SEQUENCE [LARGE SCALE GENOMIC DNA]</scope>
    <source>
        <strain evidence="2">JCM 15933</strain>
    </source>
</reference>
<evidence type="ECO:0000313" key="1">
    <source>
        <dbReference type="EMBL" id="GAA1541269.1"/>
    </source>
</evidence>
<dbReference type="Proteomes" id="UP001501470">
    <property type="component" value="Unassembled WGS sequence"/>
</dbReference>
<protein>
    <submittedName>
        <fullName evidence="1">Uncharacterized protein</fullName>
    </submittedName>
</protein>
<evidence type="ECO:0000313" key="2">
    <source>
        <dbReference type="Proteomes" id="UP001501470"/>
    </source>
</evidence>
<accession>A0ABP4MB50</accession>
<dbReference type="EMBL" id="BAAAQD010000016">
    <property type="protein sequence ID" value="GAA1541269.1"/>
    <property type="molecule type" value="Genomic_DNA"/>
</dbReference>
<organism evidence="1 2">
    <name type="scientific">Dactylosporangium maewongense</name>
    <dbReference type="NCBI Taxonomy" id="634393"/>
    <lineage>
        <taxon>Bacteria</taxon>
        <taxon>Bacillati</taxon>
        <taxon>Actinomycetota</taxon>
        <taxon>Actinomycetes</taxon>
        <taxon>Micromonosporales</taxon>
        <taxon>Micromonosporaceae</taxon>
        <taxon>Dactylosporangium</taxon>
    </lineage>
</organism>
<keyword evidence="2" id="KW-1185">Reference proteome</keyword>
<gene>
    <name evidence="1" type="ORF">GCM10009827_070880</name>
</gene>
<comment type="caution">
    <text evidence="1">The sequence shown here is derived from an EMBL/GenBank/DDBJ whole genome shotgun (WGS) entry which is preliminary data.</text>
</comment>
<name>A0ABP4MB50_9ACTN</name>
<sequence>MHPAFVSGTTHNRLFLTRAKGHPRKRNVFCLYLSRVREVTTLELTHHSGDAVKISGPGVTPADIDRAVDALREFDRRDGTDDQRPAGAAG</sequence>
<proteinExistence type="predicted"/>